<sequence length="305" mass="34297">MPQDGHEESADGRPQSSTSADRGWNSMFAVPDGVKKVFRRFPLVTYPSNQLPSRSPVRDNIHNLYIWTTAEDAKNGIASFNPSCLKWQTYLKFSDVSFRTIPSSNHASPSGALPFLLPAAQSPSTTTAPAPIKSSKIESWARQHSQKEPSTTHAQADIYTSLLDNEIRRAWLYMLYVLPENFSAIVQPLYVLPSSSNTFVQFALARQLRSAAQDELLKGATHFSEEDTISQARDALAALSTLLGEDEWFFGEKEPGLFDASVFAYTHLLLDEELGWKENKLEESLREHGNLVAHRERIREAYYQT</sequence>
<evidence type="ECO:0000259" key="2">
    <source>
        <dbReference type="Pfam" id="PF17171"/>
    </source>
</evidence>
<dbReference type="InterPro" id="IPR050931">
    <property type="entry name" value="Mito_Protein_Transport_Metaxin"/>
</dbReference>
<dbReference type="Proteomes" id="UP000806378">
    <property type="component" value="Unassembled WGS sequence"/>
</dbReference>
<organism evidence="4 5">
    <name type="scientific">Corymbia citriodora subsp. variegata</name>
    <dbReference type="NCBI Taxonomy" id="360336"/>
    <lineage>
        <taxon>Eukaryota</taxon>
        <taxon>Viridiplantae</taxon>
        <taxon>Streptophyta</taxon>
        <taxon>Embryophyta</taxon>
        <taxon>Tracheophyta</taxon>
        <taxon>Spermatophyta</taxon>
        <taxon>Magnoliopsida</taxon>
        <taxon>eudicotyledons</taxon>
        <taxon>Gunneridae</taxon>
        <taxon>Pentapetalae</taxon>
        <taxon>rosids</taxon>
        <taxon>malvids</taxon>
        <taxon>Myrtales</taxon>
        <taxon>Myrtaceae</taxon>
        <taxon>Myrtoideae</taxon>
        <taxon>Eucalypteae</taxon>
        <taxon>Corymbia</taxon>
    </lineage>
</organism>
<dbReference type="InterPro" id="IPR012336">
    <property type="entry name" value="Thioredoxin-like_fold"/>
</dbReference>
<dbReference type="Pfam" id="PF17172">
    <property type="entry name" value="GST_N_4"/>
    <property type="match status" value="1"/>
</dbReference>
<dbReference type="GO" id="GO:0007005">
    <property type="term" value="P:mitochondrion organization"/>
    <property type="evidence" value="ECO:0007669"/>
    <property type="project" value="TreeGrafter"/>
</dbReference>
<evidence type="ECO:0008006" key="6">
    <source>
        <dbReference type="Google" id="ProtNLM"/>
    </source>
</evidence>
<comment type="caution">
    <text evidence="4">The sequence shown here is derived from an EMBL/GenBank/DDBJ whole genome shotgun (WGS) entry which is preliminary data.</text>
</comment>
<reference evidence="4" key="1">
    <citation type="submission" date="2020-05" db="EMBL/GenBank/DDBJ databases">
        <title>WGS assembly of Corymbia citriodora subspecies variegata.</title>
        <authorList>
            <person name="Barry K."/>
            <person name="Hundley H."/>
            <person name="Shu S."/>
            <person name="Jenkins J."/>
            <person name="Grimwood J."/>
            <person name="Baten A."/>
        </authorList>
    </citation>
    <scope>NUCLEOTIDE SEQUENCE</scope>
    <source>
        <strain evidence="4">CV2-018</strain>
    </source>
</reference>
<feature type="compositionally biased region" description="Basic and acidic residues" evidence="1">
    <location>
        <begin position="1"/>
        <end position="11"/>
    </location>
</feature>
<proteinExistence type="predicted"/>
<keyword evidence="5" id="KW-1185">Reference proteome</keyword>
<dbReference type="Gramene" id="rna-gnl|WGS:JABURB|Cocit.L4793.1">
    <property type="protein sequence ID" value="cds-KAF7846233.1"/>
    <property type="gene ID" value="gene-BT93_L4793"/>
</dbReference>
<dbReference type="SUPFAM" id="SSF47616">
    <property type="entry name" value="GST C-terminal domain-like"/>
    <property type="match status" value="1"/>
</dbReference>
<evidence type="ECO:0000313" key="5">
    <source>
        <dbReference type="Proteomes" id="UP000806378"/>
    </source>
</evidence>
<evidence type="ECO:0000313" key="4">
    <source>
        <dbReference type="EMBL" id="KAF7846233.1"/>
    </source>
</evidence>
<dbReference type="PANTHER" id="PTHR12289:SF44">
    <property type="entry name" value="OUTER MEMBRANE PROTEIN (SAM35), PUTATIVE (AFU_ORTHOLOGUE AFUA_1G13180)-RELATED"/>
    <property type="match status" value="1"/>
</dbReference>
<feature type="domain" description="Metaxin glutathione S-transferase" evidence="2">
    <location>
        <begin position="232"/>
        <end position="298"/>
    </location>
</feature>
<dbReference type="EMBL" id="MU094320">
    <property type="protein sequence ID" value="KAF7846233.1"/>
    <property type="molecule type" value="Genomic_DNA"/>
</dbReference>
<dbReference type="CDD" id="cd03193">
    <property type="entry name" value="GST_C_Metaxin"/>
    <property type="match status" value="1"/>
</dbReference>
<name>A0A8T0CFP3_CORYI</name>
<gene>
    <name evidence="4" type="ORF">BT93_L4793</name>
</gene>
<evidence type="ECO:0000256" key="1">
    <source>
        <dbReference type="SAM" id="MobiDB-lite"/>
    </source>
</evidence>
<dbReference type="GO" id="GO:0001401">
    <property type="term" value="C:SAM complex"/>
    <property type="evidence" value="ECO:0007669"/>
    <property type="project" value="TreeGrafter"/>
</dbReference>
<dbReference type="AlphaFoldDB" id="A0A8T0CFP3"/>
<dbReference type="InterPro" id="IPR033468">
    <property type="entry name" value="Metaxin_GST"/>
</dbReference>
<protein>
    <recommendedName>
        <fullName evidence="6">Mitochondrial outer membrane protein</fullName>
    </recommendedName>
</protein>
<dbReference type="PANTHER" id="PTHR12289">
    <property type="entry name" value="METAXIN RELATED"/>
    <property type="match status" value="1"/>
</dbReference>
<evidence type="ECO:0000259" key="3">
    <source>
        <dbReference type="Pfam" id="PF17172"/>
    </source>
</evidence>
<dbReference type="Pfam" id="PF17171">
    <property type="entry name" value="GST_C_6"/>
    <property type="match status" value="1"/>
</dbReference>
<feature type="domain" description="Thioredoxin-like fold" evidence="3">
    <location>
        <begin position="82"/>
        <end position="181"/>
    </location>
</feature>
<accession>A0A8T0CFP3</accession>
<feature type="region of interest" description="Disordered" evidence="1">
    <location>
        <begin position="1"/>
        <end position="25"/>
    </location>
</feature>
<dbReference type="OrthoDB" id="198787at2759"/>
<dbReference type="InterPro" id="IPR036282">
    <property type="entry name" value="Glutathione-S-Trfase_C_sf"/>
</dbReference>